<dbReference type="InterPro" id="IPR036638">
    <property type="entry name" value="HLH_DNA-bd_sf"/>
</dbReference>
<dbReference type="InterPro" id="IPR018540">
    <property type="entry name" value="Spo0E-like"/>
</dbReference>
<proteinExistence type="predicted"/>
<organism evidence="1 2">
    <name type="scientific">Anaerobacillus alkalidiazotrophicus</name>
    <dbReference type="NCBI Taxonomy" id="472963"/>
    <lineage>
        <taxon>Bacteria</taxon>
        <taxon>Bacillati</taxon>
        <taxon>Bacillota</taxon>
        <taxon>Bacilli</taxon>
        <taxon>Bacillales</taxon>
        <taxon>Bacillaceae</taxon>
        <taxon>Anaerobacillus</taxon>
    </lineage>
</organism>
<comment type="caution">
    <text evidence="1">The sequence shown here is derived from an EMBL/GenBank/DDBJ whole genome shotgun (WGS) entry which is preliminary data.</text>
</comment>
<protein>
    <recommendedName>
        <fullName evidence="3">Spo0E family sporulation regulatory protein-aspartic acid phosphatase</fullName>
    </recommendedName>
</protein>
<dbReference type="STRING" id="472963.BKP45_02295"/>
<dbReference type="GO" id="GO:0043937">
    <property type="term" value="P:regulation of sporulation"/>
    <property type="evidence" value="ECO:0007669"/>
    <property type="project" value="InterPro"/>
</dbReference>
<dbReference type="Pfam" id="PF09388">
    <property type="entry name" value="SpoOE-like"/>
    <property type="match status" value="1"/>
</dbReference>
<evidence type="ECO:0000313" key="1">
    <source>
        <dbReference type="EMBL" id="OIJ21588.1"/>
    </source>
</evidence>
<keyword evidence="2" id="KW-1185">Reference proteome</keyword>
<dbReference type="EMBL" id="MLQS01000001">
    <property type="protein sequence ID" value="OIJ21588.1"/>
    <property type="molecule type" value="Genomic_DNA"/>
</dbReference>
<name>A0A1S2MA13_9BACI</name>
<dbReference type="Gene3D" id="4.10.280.10">
    <property type="entry name" value="Helix-loop-helix DNA-binding domain"/>
    <property type="match status" value="1"/>
</dbReference>
<dbReference type="Proteomes" id="UP000180057">
    <property type="component" value="Unassembled WGS sequence"/>
</dbReference>
<dbReference type="GO" id="GO:0046983">
    <property type="term" value="F:protein dimerization activity"/>
    <property type="evidence" value="ECO:0007669"/>
    <property type="project" value="InterPro"/>
</dbReference>
<evidence type="ECO:0008006" key="3">
    <source>
        <dbReference type="Google" id="ProtNLM"/>
    </source>
</evidence>
<dbReference type="RefSeq" id="WP_071388197.1">
    <property type="nucleotide sequence ID" value="NZ_MLQS01000001.1"/>
</dbReference>
<dbReference type="InterPro" id="IPR037208">
    <property type="entry name" value="Spo0E-like_sf"/>
</dbReference>
<dbReference type="AlphaFoldDB" id="A0A1S2MA13"/>
<dbReference type="SUPFAM" id="SSF140500">
    <property type="entry name" value="BAS1536-like"/>
    <property type="match status" value="1"/>
</dbReference>
<evidence type="ECO:0000313" key="2">
    <source>
        <dbReference type="Proteomes" id="UP000180057"/>
    </source>
</evidence>
<reference evidence="1 2" key="1">
    <citation type="submission" date="2016-10" db="EMBL/GenBank/DDBJ databases">
        <title>Draft genome sequences of four alkaliphilic bacteria belonging to the Anaerobacillus genus.</title>
        <authorList>
            <person name="Bassil N.M."/>
            <person name="Lloyd J.R."/>
        </authorList>
    </citation>
    <scope>NUCLEOTIDE SEQUENCE [LARGE SCALE GENOMIC DNA]</scope>
    <source>
        <strain evidence="1 2">DSM 22531</strain>
    </source>
</reference>
<dbReference type="OrthoDB" id="2649371at2"/>
<gene>
    <name evidence="1" type="ORF">BKP45_02295</name>
</gene>
<accession>A0A1S2MA13</accession>
<sequence length="64" mass="7441">MHRDLKNKKMLEEIETARKKMIQLAYENPLNSKEVVDASTKLDKLLNVYNNIDISKKAKTLVHS</sequence>